<comment type="caution">
    <text evidence="1">The sequence shown here is derived from an EMBL/GenBank/DDBJ whole genome shotgun (WGS) entry which is preliminary data.</text>
</comment>
<gene>
    <name evidence="1" type="ORF">F2Y07_03575</name>
</gene>
<protein>
    <submittedName>
        <fullName evidence="1">Uncharacterized protein</fullName>
    </submittedName>
</protein>
<dbReference type="AlphaFoldDB" id="A0A5B3GU81"/>
<proteinExistence type="predicted"/>
<evidence type="ECO:0000313" key="1">
    <source>
        <dbReference type="EMBL" id="KAA2377224.1"/>
    </source>
</evidence>
<dbReference type="RefSeq" id="WP_149885812.1">
    <property type="nucleotide sequence ID" value="NZ_CAUENT010000068.1"/>
</dbReference>
<dbReference type="Proteomes" id="UP000322658">
    <property type="component" value="Unassembled WGS sequence"/>
</dbReference>
<reference evidence="1 2" key="1">
    <citation type="journal article" date="2019" name="Nat. Med.">
        <title>A library of human gut bacterial isolates paired with longitudinal multiomics data enables mechanistic microbiome research.</title>
        <authorList>
            <person name="Poyet M."/>
            <person name="Groussin M."/>
            <person name="Gibbons S.M."/>
            <person name="Avila-Pacheco J."/>
            <person name="Jiang X."/>
            <person name="Kearney S.M."/>
            <person name="Perrotta A.R."/>
            <person name="Berdy B."/>
            <person name="Zhao S."/>
            <person name="Lieberman T.D."/>
            <person name="Swanson P.K."/>
            <person name="Smith M."/>
            <person name="Roesemann S."/>
            <person name="Alexander J.E."/>
            <person name="Rich S.A."/>
            <person name="Livny J."/>
            <person name="Vlamakis H."/>
            <person name="Clish C."/>
            <person name="Bullock K."/>
            <person name="Deik A."/>
            <person name="Scott J."/>
            <person name="Pierce K.A."/>
            <person name="Xavier R.J."/>
            <person name="Alm E.J."/>
        </authorList>
    </citation>
    <scope>NUCLEOTIDE SEQUENCE [LARGE SCALE GENOMIC DNA]</scope>
    <source>
        <strain evidence="1 2">BIOML-A1</strain>
    </source>
</reference>
<name>A0A5B3GU81_9BACT</name>
<accession>A0A5B3GU81</accession>
<sequence>MIYSKEHIDLLKRAIIECFGRTLDSPTDYDMLSADIRECTGETISSATLKRLFGYLKPSTAPRPSTLSVLARYVGYTGWSDFCQAQQTGPSESPDSIPGRKIMGIGVILVLGIVMFFVESKREVPITAPQILHTHDTVYIEHAVEIKDTTVHILTDEHRRYELALRYCIGTAKRQCDSVRARRSQMDILAYKNYVDSAYFAIAFDYMDKVIKRRMQEDFPGDSLLIMRYGNEIFAQCREVCVELMREIPIDELTSAARSEQNAQQ</sequence>
<organism evidence="1 2">
    <name type="scientific">Alistipes shahii</name>
    <dbReference type="NCBI Taxonomy" id="328814"/>
    <lineage>
        <taxon>Bacteria</taxon>
        <taxon>Pseudomonadati</taxon>
        <taxon>Bacteroidota</taxon>
        <taxon>Bacteroidia</taxon>
        <taxon>Bacteroidales</taxon>
        <taxon>Rikenellaceae</taxon>
        <taxon>Alistipes</taxon>
    </lineage>
</organism>
<evidence type="ECO:0000313" key="2">
    <source>
        <dbReference type="Proteomes" id="UP000322658"/>
    </source>
</evidence>
<dbReference type="EMBL" id="VVXJ01000005">
    <property type="protein sequence ID" value="KAA2377224.1"/>
    <property type="molecule type" value="Genomic_DNA"/>
</dbReference>